<proteinExistence type="predicted"/>
<keyword evidence="1" id="KW-0812">Transmembrane</keyword>
<dbReference type="AlphaFoldDB" id="A0A9X3AWF4"/>
<evidence type="ECO:0000313" key="3">
    <source>
        <dbReference type="Proteomes" id="UP001155546"/>
    </source>
</evidence>
<feature type="transmembrane region" description="Helical" evidence="1">
    <location>
        <begin position="39"/>
        <end position="56"/>
    </location>
</feature>
<protein>
    <submittedName>
        <fullName evidence="2">Uncharacterized protein</fullName>
    </submittedName>
</protein>
<evidence type="ECO:0000313" key="2">
    <source>
        <dbReference type="EMBL" id="MCT7943279.1"/>
    </source>
</evidence>
<gene>
    <name evidence="2" type="ORF">NE535_16040</name>
</gene>
<keyword evidence="3" id="KW-1185">Reference proteome</keyword>
<organism evidence="2 3">
    <name type="scientific">Shewanella holmiensis</name>
    <dbReference type="NCBI Taxonomy" id="2952222"/>
    <lineage>
        <taxon>Bacteria</taxon>
        <taxon>Pseudomonadati</taxon>
        <taxon>Pseudomonadota</taxon>
        <taxon>Gammaproteobacteria</taxon>
        <taxon>Alteromonadales</taxon>
        <taxon>Shewanellaceae</taxon>
        <taxon>Shewanella</taxon>
    </lineage>
</organism>
<dbReference type="RefSeq" id="WP_261299616.1">
    <property type="nucleotide sequence ID" value="NZ_JAMTCD010000026.1"/>
</dbReference>
<keyword evidence="1" id="KW-1133">Transmembrane helix</keyword>
<feature type="transmembrane region" description="Helical" evidence="1">
    <location>
        <begin position="6"/>
        <end position="27"/>
    </location>
</feature>
<dbReference type="EMBL" id="JAMTCD010000026">
    <property type="protein sequence ID" value="MCT7943279.1"/>
    <property type="molecule type" value="Genomic_DNA"/>
</dbReference>
<evidence type="ECO:0000256" key="1">
    <source>
        <dbReference type="SAM" id="Phobius"/>
    </source>
</evidence>
<name>A0A9X3AWF4_9GAMM</name>
<comment type="caution">
    <text evidence="2">The sequence shown here is derived from an EMBL/GenBank/DDBJ whole genome shotgun (WGS) entry which is preliminary data.</text>
</comment>
<sequence>MNTMDLTLIFLLTAVGLLHILFCYNAMTTKAHISNFKRGVWCGLSLFLGPLGFYLFQNSLPLDTLE</sequence>
<accession>A0A9X3AWF4</accession>
<dbReference type="Proteomes" id="UP001155546">
    <property type="component" value="Unassembled WGS sequence"/>
</dbReference>
<reference evidence="2" key="1">
    <citation type="journal article" date="2023" name="Int. J. Syst. Evol. Microbiol.">
        <title>&lt;i&gt;Shewanella septentrionalis&lt;/i&gt; sp. nov. and &lt;i&gt;Shewanella holmiensis&lt;/i&gt; sp. nov., isolated from Baltic Sea water and sediments.</title>
        <authorList>
            <person name="Martin-Rodriguez A.J."/>
            <person name="Thorell K."/>
            <person name="Joffre E."/>
            <person name="Jensie-Markopoulos S."/>
            <person name="Moore E.R.B."/>
            <person name="Sjoling A."/>
        </authorList>
    </citation>
    <scope>NUCLEOTIDE SEQUENCE</scope>
    <source>
        <strain evidence="2">SP1S2-7</strain>
    </source>
</reference>
<keyword evidence="1" id="KW-0472">Membrane</keyword>